<evidence type="ECO:0000259" key="4">
    <source>
        <dbReference type="PROSITE" id="PS50113"/>
    </source>
</evidence>
<dbReference type="SMART" id="SM00267">
    <property type="entry name" value="GGDEF"/>
    <property type="match status" value="1"/>
</dbReference>
<dbReference type="PANTHER" id="PTHR44757">
    <property type="entry name" value="DIGUANYLATE CYCLASE DGCP"/>
    <property type="match status" value="1"/>
</dbReference>
<dbReference type="InterPro" id="IPR043128">
    <property type="entry name" value="Rev_trsase/Diguanyl_cyclase"/>
</dbReference>
<dbReference type="InterPro" id="IPR001633">
    <property type="entry name" value="EAL_dom"/>
</dbReference>
<dbReference type="InterPro" id="IPR000700">
    <property type="entry name" value="PAS-assoc_C"/>
</dbReference>
<dbReference type="Pfam" id="PF13426">
    <property type="entry name" value="PAS_9"/>
    <property type="match status" value="1"/>
</dbReference>
<dbReference type="SMART" id="SM00052">
    <property type="entry name" value="EAL"/>
    <property type="match status" value="1"/>
</dbReference>
<dbReference type="InterPro" id="IPR000160">
    <property type="entry name" value="GGDEF_dom"/>
</dbReference>
<dbReference type="CDD" id="cd01949">
    <property type="entry name" value="GGDEF"/>
    <property type="match status" value="1"/>
</dbReference>
<dbReference type="PROSITE" id="PS50883">
    <property type="entry name" value="EAL"/>
    <property type="match status" value="1"/>
</dbReference>
<gene>
    <name evidence="7" type="ORF">C8D85_2405</name>
</gene>
<dbReference type="EMBL" id="SNZA01000004">
    <property type="protein sequence ID" value="TDR12372.1"/>
    <property type="molecule type" value="Genomic_DNA"/>
</dbReference>
<dbReference type="CDD" id="cd01948">
    <property type="entry name" value="EAL"/>
    <property type="match status" value="1"/>
</dbReference>
<evidence type="ECO:0000259" key="6">
    <source>
        <dbReference type="PROSITE" id="PS50887"/>
    </source>
</evidence>
<evidence type="ECO:0000313" key="7">
    <source>
        <dbReference type="EMBL" id="TDR12372.1"/>
    </source>
</evidence>
<dbReference type="PROSITE" id="PS50113">
    <property type="entry name" value="PAC"/>
    <property type="match status" value="2"/>
</dbReference>
<dbReference type="SMART" id="SM00086">
    <property type="entry name" value="PAC"/>
    <property type="match status" value="2"/>
</dbReference>
<comment type="cofactor">
    <cofactor evidence="1">
        <name>Mg(2+)</name>
        <dbReference type="ChEBI" id="CHEBI:18420"/>
    </cofactor>
</comment>
<accession>A0A4R6X0M0</accession>
<name>A0A4R6X0M0_9GAMM</name>
<dbReference type="Gene3D" id="3.30.70.270">
    <property type="match status" value="1"/>
</dbReference>
<dbReference type="CDD" id="cd00130">
    <property type="entry name" value="PAS"/>
    <property type="match status" value="2"/>
</dbReference>
<dbReference type="SUPFAM" id="SSF55073">
    <property type="entry name" value="Nucleotide cyclase"/>
    <property type="match status" value="1"/>
</dbReference>
<protein>
    <submittedName>
        <fullName evidence="7">PAS domain S-box-containing protein/diguanylate cyclase (GGDEF)-like protein</fullName>
    </submittedName>
</protein>
<dbReference type="InterPro" id="IPR013655">
    <property type="entry name" value="PAS_fold_3"/>
</dbReference>
<sequence>MFVRFVCAICICFSSYSFADKTSLSLAILSYNPDVNTVVLYQSILNEMSEQLDDYEFKLTVLDSENLTKKGAYQNFDFFLLDPVSFLTLRSLGVVGGTLGTLSRGNGSLTTNLMGGVLLMQQGLPTIPLKDIYKYNVAVSSPHYLENYIAQVFELEALGYLKPTPEKVSVYESPEAVVESVVSGEQEIGFVRTGVIERLVKQNRLQAGDVQILNAQHLAGYPFRVSTRLYPEWVFVANAKISSEVTRSVASALLALKVGGESSYQYGVHGFAPPLSYMPVEEVLKALDIPPYDEAPLSWWRVFSQYIWYFGLVTAAVCALVYLSLNTYRKNRHLTVLVSQEKEAQALLSKSHQQLDELLGSSPAVIYSLDPEHYRPTFVSSNCFQLYHKSAEEVKNTPNWWKSSVHPEDLEETLKLFQQWQHSHYRDTLVLTYRLACGDHWVWVEDRLQAIRNEDDEVTLLVGAHSDITDRHLSEEQLELWASVFANAREGIAITNPHGSILDVNAAFSRITGYSRAEILGQNPRILNSGRQSKEFYQQMWEQILTAGFWEGEIWNRRKDGNIYAQNLTVVAVNDSEGEVSHYISLFSDITRQKRNEEQLEHIAYFDALTGLPNRTNLTNTLDIKIQNASVYGTHFALSFLDLDGFKEVNDTFGHETGDLLLVSVAQRMKATLSEDSVVARFGGDEFVLILPISGERIEVDSRLEALLVALAEPFKVSGVTLHISASIGVTYYPQKRVVEADQLIRQADQAMYQAKISGRNRLKAFDLSQEDILVEQHRFYDELQTAFDQDQFRLYYQPKVNMRTREVIGYEALIRWLHPDQGVLPPAAFLPAMTNQALELKVGFWVIQTALEQMQAWGSLDICPCVSVNIAGYQLQQASFIPELRALLKQFPKETVMRLELEILETSAIEDLAKVSAVIEACKILGIRVSLDDFGTGYSTLSHLKELPVDVLKIDHGFVRDMLEDKSDLAIIKGVIGFAEAFSLDVIAEGVETYEHMEQLIHLGCELGQGYYISRPMPAEQVPQWYDQWIEANTETV</sequence>
<dbReference type="InterPro" id="IPR052155">
    <property type="entry name" value="Biofilm_reg_signaling"/>
</dbReference>
<dbReference type="InterPro" id="IPR000014">
    <property type="entry name" value="PAS"/>
</dbReference>
<evidence type="ECO:0000259" key="3">
    <source>
        <dbReference type="PROSITE" id="PS50112"/>
    </source>
</evidence>
<dbReference type="SUPFAM" id="SSF141868">
    <property type="entry name" value="EAL domain-like"/>
    <property type="match status" value="1"/>
</dbReference>
<proteinExistence type="predicted"/>
<comment type="caution">
    <text evidence="7">The sequence shown here is derived from an EMBL/GenBank/DDBJ whole genome shotgun (WGS) entry which is preliminary data.</text>
</comment>
<keyword evidence="2" id="KW-0732">Signal</keyword>
<dbReference type="Pfam" id="PF12974">
    <property type="entry name" value="Phosphonate-bd"/>
    <property type="match status" value="1"/>
</dbReference>
<feature type="domain" description="EAL" evidence="5">
    <location>
        <begin position="777"/>
        <end position="1031"/>
    </location>
</feature>
<dbReference type="SUPFAM" id="SSF55785">
    <property type="entry name" value="PYP-like sensor domain (PAS domain)"/>
    <property type="match status" value="2"/>
</dbReference>
<feature type="domain" description="PAC" evidence="4">
    <location>
        <begin position="550"/>
        <end position="602"/>
    </location>
</feature>
<organism evidence="7 8">
    <name type="scientific">Marinomonas communis</name>
    <dbReference type="NCBI Taxonomy" id="28254"/>
    <lineage>
        <taxon>Bacteria</taxon>
        <taxon>Pseudomonadati</taxon>
        <taxon>Pseudomonadota</taxon>
        <taxon>Gammaproteobacteria</taxon>
        <taxon>Oceanospirillales</taxon>
        <taxon>Oceanospirillaceae</taxon>
        <taxon>Marinomonas</taxon>
    </lineage>
</organism>
<dbReference type="Pfam" id="PF00990">
    <property type="entry name" value="GGDEF"/>
    <property type="match status" value="1"/>
</dbReference>
<evidence type="ECO:0000256" key="1">
    <source>
        <dbReference type="ARBA" id="ARBA00001946"/>
    </source>
</evidence>
<dbReference type="PANTHER" id="PTHR44757:SF2">
    <property type="entry name" value="BIOFILM ARCHITECTURE MAINTENANCE PROTEIN MBAA"/>
    <property type="match status" value="1"/>
</dbReference>
<dbReference type="Gene3D" id="3.30.450.20">
    <property type="entry name" value="PAS domain"/>
    <property type="match status" value="2"/>
</dbReference>
<dbReference type="PROSITE" id="PS50112">
    <property type="entry name" value="PAS"/>
    <property type="match status" value="1"/>
</dbReference>
<dbReference type="InterPro" id="IPR029787">
    <property type="entry name" value="Nucleotide_cyclase"/>
</dbReference>
<feature type="domain" description="PAC" evidence="4">
    <location>
        <begin position="426"/>
        <end position="480"/>
    </location>
</feature>
<dbReference type="NCBIfam" id="TIGR00254">
    <property type="entry name" value="GGDEF"/>
    <property type="match status" value="1"/>
</dbReference>
<dbReference type="Proteomes" id="UP000295729">
    <property type="component" value="Unassembled WGS sequence"/>
</dbReference>
<dbReference type="InterPro" id="IPR001610">
    <property type="entry name" value="PAC"/>
</dbReference>
<keyword evidence="8" id="KW-1185">Reference proteome</keyword>
<dbReference type="Pfam" id="PF08447">
    <property type="entry name" value="PAS_3"/>
    <property type="match status" value="1"/>
</dbReference>
<feature type="signal peptide" evidence="2">
    <location>
        <begin position="1"/>
        <end position="19"/>
    </location>
</feature>
<feature type="domain" description="PAS" evidence="3">
    <location>
        <begin position="477"/>
        <end position="523"/>
    </location>
</feature>
<dbReference type="OrthoDB" id="9176779at2"/>
<dbReference type="GO" id="GO:0003824">
    <property type="term" value="F:catalytic activity"/>
    <property type="evidence" value="ECO:0007669"/>
    <property type="project" value="UniProtKB-ARBA"/>
</dbReference>
<dbReference type="FunFam" id="3.30.70.270:FF:000001">
    <property type="entry name" value="Diguanylate cyclase domain protein"/>
    <property type="match status" value="1"/>
</dbReference>
<dbReference type="RefSeq" id="WP_133563018.1">
    <property type="nucleotide sequence ID" value="NZ_SNZA01000004.1"/>
</dbReference>
<dbReference type="Pfam" id="PF00563">
    <property type="entry name" value="EAL"/>
    <property type="match status" value="1"/>
</dbReference>
<dbReference type="Gene3D" id="3.20.20.450">
    <property type="entry name" value="EAL domain"/>
    <property type="match status" value="1"/>
</dbReference>
<evidence type="ECO:0000256" key="2">
    <source>
        <dbReference type="SAM" id="SignalP"/>
    </source>
</evidence>
<dbReference type="AlphaFoldDB" id="A0A4R6X0M0"/>
<feature type="chain" id="PRO_5020546961" evidence="2">
    <location>
        <begin position="20"/>
        <end position="1038"/>
    </location>
</feature>
<reference evidence="7 8" key="1">
    <citation type="submission" date="2019-03" db="EMBL/GenBank/DDBJ databases">
        <title>Genomic Encyclopedia of Type Strains, Phase IV (KMG-IV): sequencing the most valuable type-strain genomes for metagenomic binning, comparative biology and taxonomic classification.</title>
        <authorList>
            <person name="Goeker M."/>
        </authorList>
    </citation>
    <scope>NUCLEOTIDE SEQUENCE [LARGE SCALE GENOMIC DNA]</scope>
    <source>
        <strain evidence="7 8">DSM 5604</strain>
    </source>
</reference>
<dbReference type="SMART" id="SM00091">
    <property type="entry name" value="PAS"/>
    <property type="match status" value="2"/>
</dbReference>
<dbReference type="NCBIfam" id="TIGR00229">
    <property type="entry name" value="sensory_box"/>
    <property type="match status" value="2"/>
</dbReference>
<dbReference type="InterPro" id="IPR035919">
    <property type="entry name" value="EAL_sf"/>
</dbReference>
<feature type="domain" description="GGDEF" evidence="6">
    <location>
        <begin position="634"/>
        <end position="768"/>
    </location>
</feature>
<dbReference type="PROSITE" id="PS50887">
    <property type="entry name" value="GGDEF"/>
    <property type="match status" value="1"/>
</dbReference>
<dbReference type="InterPro" id="IPR035965">
    <property type="entry name" value="PAS-like_dom_sf"/>
</dbReference>
<evidence type="ECO:0000313" key="8">
    <source>
        <dbReference type="Proteomes" id="UP000295729"/>
    </source>
</evidence>
<evidence type="ECO:0000259" key="5">
    <source>
        <dbReference type="PROSITE" id="PS50883"/>
    </source>
</evidence>